<dbReference type="InterPro" id="IPR047873">
    <property type="entry name" value="Ribosomal_uL16"/>
</dbReference>
<evidence type="ECO:0000313" key="5">
    <source>
        <dbReference type="Proteomes" id="UP001165082"/>
    </source>
</evidence>
<evidence type="ECO:0000256" key="1">
    <source>
        <dbReference type="ARBA" id="ARBA00008931"/>
    </source>
</evidence>
<keyword evidence="2" id="KW-0689">Ribosomal protein</keyword>
<gene>
    <name evidence="4" type="ORF">TrRE_jg4590</name>
</gene>
<dbReference type="Pfam" id="PF00252">
    <property type="entry name" value="Ribosomal_L16"/>
    <property type="match status" value="1"/>
</dbReference>
<evidence type="ECO:0000256" key="3">
    <source>
        <dbReference type="ARBA" id="ARBA00023274"/>
    </source>
</evidence>
<dbReference type="AlphaFoldDB" id="A0A9W7DTJ2"/>
<dbReference type="InterPro" id="IPR036920">
    <property type="entry name" value="Ribosomal_uL16_sf"/>
</dbReference>
<evidence type="ECO:0000256" key="2">
    <source>
        <dbReference type="ARBA" id="ARBA00022980"/>
    </source>
</evidence>
<dbReference type="CDD" id="cd01433">
    <property type="entry name" value="Ribosomal_L16_L10e"/>
    <property type="match status" value="1"/>
</dbReference>
<name>A0A9W7DTJ2_9STRA</name>
<evidence type="ECO:0008006" key="6">
    <source>
        <dbReference type="Google" id="ProtNLM"/>
    </source>
</evidence>
<proteinExistence type="inferred from homology"/>
<reference evidence="4" key="1">
    <citation type="submission" date="2022-07" db="EMBL/GenBank/DDBJ databases">
        <title>Genome analysis of Parmales, a sister group of diatoms, reveals the evolutionary specialization of diatoms from phago-mixotrophs to photoautotrophs.</title>
        <authorList>
            <person name="Ban H."/>
            <person name="Sato S."/>
            <person name="Yoshikawa S."/>
            <person name="Kazumasa Y."/>
            <person name="Nakamura Y."/>
            <person name="Ichinomiya M."/>
            <person name="Saitoh K."/>
            <person name="Sato N."/>
            <person name="Blanc-Mathieu R."/>
            <person name="Endo H."/>
            <person name="Kuwata A."/>
            <person name="Ogata H."/>
        </authorList>
    </citation>
    <scope>NUCLEOTIDE SEQUENCE</scope>
</reference>
<accession>A0A9W7DTJ2</accession>
<dbReference type="EMBL" id="BRXZ01000801">
    <property type="protein sequence ID" value="GMH54332.1"/>
    <property type="molecule type" value="Genomic_DNA"/>
</dbReference>
<dbReference type="PROSITE" id="PS50096">
    <property type="entry name" value="IQ"/>
    <property type="match status" value="1"/>
</dbReference>
<dbReference type="Gene3D" id="3.90.1170.10">
    <property type="entry name" value="Ribosomal protein L10e/L16"/>
    <property type="match status" value="1"/>
</dbReference>
<dbReference type="GO" id="GO:0006412">
    <property type="term" value="P:translation"/>
    <property type="evidence" value="ECO:0007669"/>
    <property type="project" value="InterPro"/>
</dbReference>
<dbReference type="GO" id="GO:0003735">
    <property type="term" value="F:structural constituent of ribosome"/>
    <property type="evidence" value="ECO:0007669"/>
    <property type="project" value="InterPro"/>
</dbReference>
<dbReference type="Proteomes" id="UP001165082">
    <property type="component" value="Unassembled WGS sequence"/>
</dbReference>
<evidence type="ECO:0000313" key="4">
    <source>
        <dbReference type="EMBL" id="GMH54332.1"/>
    </source>
</evidence>
<sequence>MPTPTEIALDTSRNDDGEPYWYAIERISATRIQALARGTRVRTNLNDCTKRIFYPSLMGLSTVDEGEDWWEWNMGRRPSRCYRYQKNKPYIKSRYCRGVPDSKIRIFDVGAKKAAVDLFPFVCHMVCDEKQQVSSEALEAARVAINKHLTKTIGKDSYHIRMRAHPFHILRANKMLSCAGADRLSSGMRHSYGKPIGTAARVSIGQVLISVRAKDAHAAHVVEALRRGKFKFAGRQKILKSTKWGFTKFTREEYVMRRKNGELSADGNIVKVNNYRGRLENSALF</sequence>
<organism evidence="4 5">
    <name type="scientific">Triparma retinervis</name>
    <dbReference type="NCBI Taxonomy" id="2557542"/>
    <lineage>
        <taxon>Eukaryota</taxon>
        <taxon>Sar</taxon>
        <taxon>Stramenopiles</taxon>
        <taxon>Ochrophyta</taxon>
        <taxon>Bolidophyceae</taxon>
        <taxon>Parmales</taxon>
        <taxon>Triparmaceae</taxon>
        <taxon>Triparma</taxon>
    </lineage>
</organism>
<dbReference type="PROSITE" id="PS01257">
    <property type="entry name" value="RIBOSOMAL_L10E"/>
    <property type="match status" value="1"/>
</dbReference>
<dbReference type="GO" id="GO:0005840">
    <property type="term" value="C:ribosome"/>
    <property type="evidence" value="ECO:0007669"/>
    <property type="project" value="UniProtKB-KW"/>
</dbReference>
<dbReference type="InterPro" id="IPR018255">
    <property type="entry name" value="Ribosomal_uL16_CS_euk_arc"/>
</dbReference>
<keyword evidence="3" id="KW-0687">Ribonucleoprotein</keyword>
<dbReference type="InterPro" id="IPR016180">
    <property type="entry name" value="Ribosomal_uL16_dom"/>
</dbReference>
<dbReference type="GO" id="GO:1990904">
    <property type="term" value="C:ribonucleoprotein complex"/>
    <property type="evidence" value="ECO:0007669"/>
    <property type="project" value="UniProtKB-KW"/>
</dbReference>
<comment type="similarity">
    <text evidence="1">Belongs to the universal ribosomal protein uL16 family.</text>
</comment>
<protein>
    <recommendedName>
        <fullName evidence="6">Ribosomal protein L10</fullName>
    </recommendedName>
</protein>
<dbReference type="InterPro" id="IPR001197">
    <property type="entry name" value="Ribosomal_uL16_euk_arch"/>
</dbReference>
<dbReference type="FunFam" id="3.90.1170.10:FF:000002">
    <property type="entry name" value="60S ribosomal protein L10"/>
    <property type="match status" value="1"/>
</dbReference>
<keyword evidence="5" id="KW-1185">Reference proteome</keyword>
<dbReference type="PANTHER" id="PTHR11726">
    <property type="entry name" value="60S RIBOSOMAL PROTEIN L10"/>
    <property type="match status" value="1"/>
</dbReference>
<dbReference type="SUPFAM" id="SSF54686">
    <property type="entry name" value="Ribosomal protein L16p/L10e"/>
    <property type="match status" value="1"/>
</dbReference>
<dbReference type="NCBIfam" id="NF003239">
    <property type="entry name" value="PRK04199.1-4"/>
    <property type="match status" value="1"/>
</dbReference>
<dbReference type="OrthoDB" id="10258869at2759"/>
<comment type="caution">
    <text evidence="4">The sequence shown here is derived from an EMBL/GenBank/DDBJ whole genome shotgun (WGS) entry which is preliminary data.</text>
</comment>